<dbReference type="CDD" id="cd23156">
    <property type="entry name" value="Prefoldin_3"/>
    <property type="match status" value="1"/>
</dbReference>
<evidence type="ECO:0000256" key="5">
    <source>
        <dbReference type="ARBA" id="ARBA00022989"/>
    </source>
</evidence>
<protein>
    <submittedName>
        <fullName evidence="11">MFS general substrate transporter</fullName>
    </submittedName>
</protein>
<feature type="transmembrane region" description="Helical" evidence="9">
    <location>
        <begin position="668"/>
        <end position="689"/>
    </location>
</feature>
<dbReference type="Gene3D" id="1.20.1250.20">
    <property type="entry name" value="MFS general substrate transporter like domains"/>
    <property type="match status" value="1"/>
</dbReference>
<feature type="transmembrane region" description="Helical" evidence="9">
    <location>
        <begin position="407"/>
        <end position="426"/>
    </location>
</feature>
<dbReference type="Pfam" id="PF00083">
    <property type="entry name" value="Sugar_tr"/>
    <property type="match status" value="1"/>
</dbReference>
<gene>
    <name evidence="11" type="ORF">PNOK_0873800</name>
</gene>
<evidence type="ECO:0000256" key="9">
    <source>
        <dbReference type="SAM" id="Phobius"/>
    </source>
</evidence>
<reference evidence="11 12" key="1">
    <citation type="journal article" date="2017" name="Mol. Ecol.">
        <title>Comparative and population genomic landscape of Phellinus noxius: A hypervariable fungus causing root rot in trees.</title>
        <authorList>
            <person name="Chung C.L."/>
            <person name="Lee T.J."/>
            <person name="Akiba M."/>
            <person name="Lee H.H."/>
            <person name="Kuo T.H."/>
            <person name="Liu D."/>
            <person name="Ke H.M."/>
            <person name="Yokoi T."/>
            <person name="Roa M.B."/>
            <person name="Lu M.J."/>
            <person name="Chang Y.Y."/>
            <person name="Ann P.J."/>
            <person name="Tsai J.N."/>
            <person name="Chen C.Y."/>
            <person name="Tzean S.S."/>
            <person name="Ota Y."/>
            <person name="Hattori T."/>
            <person name="Sahashi N."/>
            <person name="Liou R.F."/>
            <person name="Kikuchi T."/>
            <person name="Tsai I.J."/>
        </authorList>
    </citation>
    <scope>NUCLEOTIDE SEQUENCE [LARGE SCALE GENOMIC DNA]</scope>
    <source>
        <strain evidence="11 12">FFPRI411160</strain>
    </source>
</reference>
<dbReference type="InterPro" id="IPR004127">
    <property type="entry name" value="Prefoldin_subunit_alpha"/>
</dbReference>
<keyword evidence="12" id="KW-1185">Reference proteome</keyword>
<feature type="region of interest" description="Disordered" evidence="8">
    <location>
        <begin position="206"/>
        <end position="267"/>
    </location>
</feature>
<dbReference type="GO" id="GO:0016020">
    <property type="term" value="C:membrane"/>
    <property type="evidence" value="ECO:0007669"/>
    <property type="project" value="UniProtKB-SubCell"/>
</dbReference>
<feature type="transmembrane region" description="Helical" evidence="9">
    <location>
        <begin position="624"/>
        <end position="648"/>
    </location>
</feature>
<keyword evidence="6 9" id="KW-0472">Membrane</keyword>
<evidence type="ECO:0000259" key="10">
    <source>
        <dbReference type="PROSITE" id="PS50850"/>
    </source>
</evidence>
<evidence type="ECO:0000313" key="11">
    <source>
        <dbReference type="EMBL" id="PAV15880.1"/>
    </source>
</evidence>
<dbReference type="SUPFAM" id="SSF46579">
    <property type="entry name" value="Prefoldin"/>
    <property type="match status" value="1"/>
</dbReference>
<feature type="region of interest" description="Disordered" evidence="8">
    <location>
        <begin position="286"/>
        <end position="311"/>
    </location>
</feature>
<feature type="transmembrane region" description="Helical" evidence="9">
    <location>
        <begin position="757"/>
        <end position="780"/>
    </location>
</feature>
<feature type="domain" description="Major facilitator superfamily (MFS) profile" evidence="10">
    <location>
        <begin position="323"/>
        <end position="810"/>
    </location>
</feature>
<comment type="subcellular location">
    <subcellularLocation>
        <location evidence="1">Membrane</location>
        <topology evidence="1">Multi-pass membrane protein</topology>
    </subcellularLocation>
</comment>
<evidence type="ECO:0000256" key="4">
    <source>
        <dbReference type="ARBA" id="ARBA00022692"/>
    </source>
</evidence>
<dbReference type="PROSITE" id="PS50850">
    <property type="entry name" value="MFS"/>
    <property type="match status" value="1"/>
</dbReference>
<evidence type="ECO:0000256" key="2">
    <source>
        <dbReference type="ARBA" id="ARBA00008335"/>
    </source>
</evidence>
<feature type="compositionally biased region" description="Polar residues" evidence="8">
    <location>
        <begin position="1"/>
        <end position="12"/>
    </location>
</feature>
<evidence type="ECO:0000256" key="6">
    <source>
        <dbReference type="ARBA" id="ARBA00023136"/>
    </source>
</evidence>
<dbReference type="Gene3D" id="1.10.287.370">
    <property type="match status" value="1"/>
</dbReference>
<feature type="compositionally biased region" description="Basic and acidic residues" evidence="8">
    <location>
        <begin position="302"/>
        <end position="311"/>
    </location>
</feature>
<feature type="region of interest" description="Disordered" evidence="8">
    <location>
        <begin position="1"/>
        <end position="20"/>
    </location>
</feature>
<comment type="caution">
    <text evidence="11">The sequence shown here is derived from an EMBL/GenBank/DDBJ whole genome shotgun (WGS) entry which is preliminary data.</text>
</comment>
<evidence type="ECO:0000256" key="3">
    <source>
        <dbReference type="ARBA" id="ARBA00022448"/>
    </source>
</evidence>
<dbReference type="FunFam" id="1.20.1250.20:FF:000171">
    <property type="entry name" value="MFS general substrate transporter"/>
    <property type="match status" value="1"/>
</dbReference>
<feature type="compositionally biased region" description="Acidic residues" evidence="8">
    <location>
        <begin position="95"/>
        <end position="109"/>
    </location>
</feature>
<feature type="transmembrane region" description="Helical" evidence="9">
    <location>
        <begin position="786"/>
        <end position="807"/>
    </location>
</feature>
<evidence type="ECO:0000256" key="8">
    <source>
        <dbReference type="SAM" id="MobiDB-lite"/>
    </source>
</evidence>
<evidence type="ECO:0000313" key="12">
    <source>
        <dbReference type="Proteomes" id="UP000217199"/>
    </source>
</evidence>
<evidence type="ECO:0000256" key="1">
    <source>
        <dbReference type="ARBA" id="ARBA00004141"/>
    </source>
</evidence>
<dbReference type="SUPFAM" id="SSF103473">
    <property type="entry name" value="MFS general substrate transporter"/>
    <property type="match status" value="1"/>
</dbReference>
<name>A0A286U8I7_9AGAM</name>
<dbReference type="EMBL" id="NBII01000009">
    <property type="protein sequence ID" value="PAV15880.1"/>
    <property type="molecule type" value="Genomic_DNA"/>
</dbReference>
<feature type="transmembrane region" description="Helical" evidence="9">
    <location>
        <begin position="509"/>
        <end position="528"/>
    </location>
</feature>
<dbReference type="PANTHER" id="PTHR23511:SF12">
    <property type="entry name" value="TRANSPORTER, PUTATIVE (AFU_ORTHOLOGUE AFUA_7G01740)-RELATED"/>
    <property type="match status" value="1"/>
</dbReference>
<accession>A0A286U8I7</accession>
<comment type="similarity">
    <text evidence="2">Belongs to the major facilitator superfamily.</text>
</comment>
<organism evidence="11 12">
    <name type="scientific">Pyrrhoderma noxium</name>
    <dbReference type="NCBI Taxonomy" id="2282107"/>
    <lineage>
        <taxon>Eukaryota</taxon>
        <taxon>Fungi</taxon>
        <taxon>Dikarya</taxon>
        <taxon>Basidiomycota</taxon>
        <taxon>Agaricomycotina</taxon>
        <taxon>Agaricomycetes</taxon>
        <taxon>Hymenochaetales</taxon>
        <taxon>Hymenochaetaceae</taxon>
        <taxon>Pyrrhoderma</taxon>
    </lineage>
</organism>
<feature type="transmembrane region" description="Helical" evidence="9">
    <location>
        <begin position="701"/>
        <end position="718"/>
    </location>
</feature>
<feature type="transmembrane region" description="Helical" evidence="9">
    <location>
        <begin position="464"/>
        <end position="489"/>
    </location>
</feature>
<feature type="compositionally biased region" description="Basic and acidic residues" evidence="8">
    <location>
        <begin position="257"/>
        <end position="267"/>
    </location>
</feature>
<dbReference type="InterPro" id="IPR020846">
    <property type="entry name" value="MFS_dom"/>
</dbReference>
<feature type="transmembrane region" description="Helical" evidence="9">
    <location>
        <begin position="724"/>
        <end position="745"/>
    </location>
</feature>
<dbReference type="InterPro" id="IPR005828">
    <property type="entry name" value="MFS_sugar_transport-like"/>
</dbReference>
<dbReference type="InterPro" id="IPR036259">
    <property type="entry name" value="MFS_trans_sf"/>
</dbReference>
<dbReference type="InParanoid" id="A0A286U8I7"/>
<keyword evidence="3" id="KW-0813">Transport</keyword>
<dbReference type="OrthoDB" id="3936150at2759"/>
<proteinExistence type="inferred from homology"/>
<dbReference type="AlphaFoldDB" id="A0A286U8I7"/>
<evidence type="ECO:0000256" key="7">
    <source>
        <dbReference type="SAM" id="Coils"/>
    </source>
</evidence>
<feature type="coiled-coil region" evidence="7">
    <location>
        <begin position="155"/>
        <end position="182"/>
    </location>
</feature>
<sequence>MSGSKTEVSPDSNPRGIPRAPFITDVEEHIGGPNAEVEPVLARFQDALAKYRYMEHNLTQRKASLTEKIPDIKKTLQMVEFLKEQRDGKQAKTGEEDDLEDLEDDEETDSEKKPIKMTFELNDTLYAEAELENTDTVYLWLGANVMLSYEITAAIELLRSKLKSAQENLENLVTDLEYLKEQVTIMEVNMARVYNWDVKRRRIQRENEAAEKPKKSSRHARSYFQRKQPPARRRSVLSSPVSTIVGGDTKTPILEDNESKGETMVKRESDAKLGIARLANAHDGAVAESKGLDDSSSSELATTEHEGHSQDLYDSTQIDPVYHAKARLLGDAMDEIGMGKYQWRLFVAAGFGWFSDSVWPLLSGLILTPVVNEFNVKTSYLSLSLNIGLLVGAAFWGLGCDIIGRRWSFNITLFLSGVFGIAAGGSQNFVTLASLFAVVGVGVGGNMPVDSAVFLEFIPASHQYLLTVLSIWWAIGQLLGALVTWPLIANFSCTSASDCPESENRGWRYVLFTLGGLMLVMWGIRTIVFRLFESPRFLIAHGRDEQAVRVLQEVARINGTQCSLTVEQLRDAGRKAGAVAGPEFCESSLLDEKDSNKVGVVRVAKRSLQETWIHVKALFSTPKVAWSTSLLVFLWGIIGLASTLYNSFLPFLLASKGAHFGDATLTTTYRNTVILALTGIPGAFLAGWIVELPTVGRRGSLTISCAATAVFLFATTTARNSNALLGWNCGYSLFSNIMYGVLYAISPEIFPAKDRGTGSGLTSIATRIFGVLAPIIALYADISTPVPVYISGALIIVAGFSALLLPFEPRGKASL</sequence>
<feature type="region of interest" description="Disordered" evidence="8">
    <location>
        <begin position="86"/>
        <end position="112"/>
    </location>
</feature>
<keyword evidence="7" id="KW-0175">Coiled coil</keyword>
<feature type="transmembrane region" description="Helical" evidence="9">
    <location>
        <begin position="345"/>
        <end position="367"/>
    </location>
</feature>
<feature type="transmembrane region" description="Helical" evidence="9">
    <location>
        <begin position="379"/>
        <end position="400"/>
    </location>
</feature>
<dbReference type="Proteomes" id="UP000217199">
    <property type="component" value="Unassembled WGS sequence"/>
</dbReference>
<dbReference type="GO" id="GO:0022857">
    <property type="term" value="F:transmembrane transporter activity"/>
    <property type="evidence" value="ECO:0007669"/>
    <property type="project" value="InterPro"/>
</dbReference>
<feature type="transmembrane region" description="Helical" evidence="9">
    <location>
        <begin position="432"/>
        <end position="457"/>
    </location>
</feature>
<dbReference type="PANTHER" id="PTHR23511">
    <property type="entry name" value="SYNAPTIC VESICLE GLYCOPROTEIN 2"/>
    <property type="match status" value="1"/>
</dbReference>
<dbReference type="Pfam" id="PF02996">
    <property type="entry name" value="Prefoldin"/>
    <property type="match status" value="1"/>
</dbReference>
<dbReference type="InterPro" id="IPR009053">
    <property type="entry name" value="Prefoldin"/>
</dbReference>
<dbReference type="CDD" id="cd17316">
    <property type="entry name" value="MFS_SV2_like"/>
    <property type="match status" value="1"/>
</dbReference>
<keyword evidence="4 9" id="KW-0812">Transmembrane</keyword>
<keyword evidence="5 9" id="KW-1133">Transmembrane helix</keyword>